<dbReference type="InterPro" id="IPR026341">
    <property type="entry name" value="T9SS_type_B"/>
</dbReference>
<evidence type="ECO:0000313" key="2">
    <source>
        <dbReference type="EMBL" id="GGP02850.1"/>
    </source>
</evidence>
<evidence type="ECO:0000259" key="1">
    <source>
        <dbReference type="Pfam" id="PF17517"/>
    </source>
</evidence>
<dbReference type="Pfam" id="PF13585">
    <property type="entry name" value="CHU_C"/>
    <property type="match status" value="1"/>
</dbReference>
<dbReference type="Gene3D" id="2.60.40.4070">
    <property type="match status" value="1"/>
</dbReference>
<sequence length="817" mass="92038">MSGTAISEIKIYLSTDKIKPFKINIYNHNVIVDTVILSNSKPIEYTLKDDTMIRTNLERKTMTRLGMGFYIAGEQSFYASLRMQDTYSEIIASKGKSALGKEFYVVNDQVILYEDPTLPLSSQNAVKMNYQASILATKDNTHIKIFNYNKNLVFADGSTDDILSITLNRGESYILAALKIDNKSPNRPHPVLDDNDPNLIGAKIVSDEPIVVNNGNFLSQDLGEAAGNINLDQSVPTTKLGKEYFVVNGMTVAESAMEKVIIVATKDNTKVYFNDETNSTVSLNEGQYFIGPYPNKFKIGNEQTFVNTEPKQIPTKGMYIRASNPIYLYQMIGGFNDMPRGPALPKIERTSGMTFSYPLDIDYLPHEKPNLIQVPFINKIGKFTNDVKLTIKSPENAKIYLNGSLLGSGSPMIGKPGWKYHTYPYLSSNPEIQSDKSLNIDAVGGTAYTGFASSYTGFSHDPYIAKNGTCIQESVILNVSNKDFEIIQWQLNGADILGANSQTYIPTTPGNYRCKLTYAYGDFNYYTNEIFIDNCPYQITEKNLENICANKQFIISPQFSPPYAKYDIIKTEILTPPYLGSAQLNDIDIIVKIDKDFSGENRIIYKITSSNGFYEIVNAKFRIYSLPNPIIVSPIDPIGIDNNKYIYNLNDALVLTNNHAVTYKFFNSENDALNNLNEIKKPNTYITIQKHLYVKAINANNCFSVFELKLNQPGLPPTSEPDSTVFPNTFTPNDDGYNDVWSFELLEDYTNLQVIIFDKQGSKVYEYSKGKPFYWDGRNFSGAKLPTGVYWVILKGINPDKNEILNKSQWLYLKNRN</sequence>
<evidence type="ECO:0000313" key="3">
    <source>
        <dbReference type="Proteomes" id="UP000620064"/>
    </source>
</evidence>
<proteinExistence type="predicted"/>
<comment type="caution">
    <text evidence="2">The sequence shown here is derived from an EMBL/GenBank/DDBJ whole genome shotgun (WGS) entry which is preliminary data.</text>
</comment>
<accession>A0ABQ2NHU7</accession>
<dbReference type="Pfam" id="PF17517">
    <property type="entry name" value="IgGFc_binding"/>
    <property type="match status" value="1"/>
</dbReference>
<name>A0ABQ2NHU7_9FLAO</name>
<dbReference type="InterPro" id="IPR035234">
    <property type="entry name" value="IgGFc-bd_N"/>
</dbReference>
<reference evidence="3" key="1">
    <citation type="journal article" date="2019" name="Int. J. Syst. Evol. Microbiol.">
        <title>The Global Catalogue of Microorganisms (GCM) 10K type strain sequencing project: providing services to taxonomists for standard genome sequencing and annotation.</title>
        <authorList>
            <consortium name="The Broad Institute Genomics Platform"/>
            <consortium name="The Broad Institute Genome Sequencing Center for Infectious Disease"/>
            <person name="Wu L."/>
            <person name="Ma J."/>
        </authorList>
    </citation>
    <scope>NUCLEOTIDE SEQUENCE [LARGE SCALE GENOMIC DNA]</scope>
    <source>
        <strain evidence="3">CGMCC 1.7656</strain>
    </source>
</reference>
<keyword evidence="3" id="KW-1185">Reference proteome</keyword>
<feature type="domain" description="IgGFc-binding protein N-terminal" evidence="1">
    <location>
        <begin position="97"/>
        <end position="425"/>
    </location>
</feature>
<dbReference type="Proteomes" id="UP000620064">
    <property type="component" value="Unassembled WGS sequence"/>
</dbReference>
<organism evidence="2 3">
    <name type="scientific">Cloacibacterium rupense</name>
    <dbReference type="NCBI Taxonomy" id="517423"/>
    <lineage>
        <taxon>Bacteria</taxon>
        <taxon>Pseudomonadati</taxon>
        <taxon>Bacteroidota</taxon>
        <taxon>Flavobacteriia</taxon>
        <taxon>Flavobacteriales</taxon>
        <taxon>Weeksellaceae</taxon>
    </lineage>
</organism>
<gene>
    <name evidence="2" type="ORF">GCM10010992_08900</name>
</gene>
<dbReference type="NCBIfam" id="TIGR04131">
    <property type="entry name" value="Bac_Flav_CTERM"/>
    <property type="match status" value="1"/>
</dbReference>
<protein>
    <recommendedName>
        <fullName evidence="1">IgGFc-binding protein N-terminal domain-containing protein</fullName>
    </recommendedName>
</protein>
<dbReference type="EMBL" id="BMLV01000002">
    <property type="protein sequence ID" value="GGP02850.1"/>
    <property type="molecule type" value="Genomic_DNA"/>
</dbReference>